<name>A0A7T0BUY3_9BACT</name>
<evidence type="ECO:0000313" key="4">
    <source>
        <dbReference type="Proteomes" id="UP000594688"/>
    </source>
</evidence>
<protein>
    <submittedName>
        <fullName evidence="3">Uncharacterized protein</fullName>
    </submittedName>
</protein>
<dbReference type="AlphaFoldDB" id="A0A7T0BUY3"/>
<accession>A0A7T0BUY3</accession>
<dbReference type="KEGG" id="nli:G3M70_05625"/>
<sequence>MNDSNKQPDQKNSQPKDVPLKRREEPKFFTIWVHVGYTVLICSTIAWIIYLEYFLD</sequence>
<gene>
    <name evidence="3" type="ORF">G3M70_05625</name>
</gene>
<evidence type="ECO:0000256" key="1">
    <source>
        <dbReference type="SAM" id="MobiDB-lite"/>
    </source>
</evidence>
<reference evidence="3 4" key="1">
    <citation type="submission" date="2020-02" db="EMBL/GenBank/DDBJ databases">
        <title>Genomic and physiological characterization of two novel Nitrospinaceae genera.</title>
        <authorList>
            <person name="Mueller A.J."/>
            <person name="Jung M.-Y."/>
            <person name="Strachan C.R."/>
            <person name="Herbold C.W."/>
            <person name="Kirkegaard R.H."/>
            <person name="Daims H."/>
        </authorList>
    </citation>
    <scope>NUCLEOTIDE SEQUENCE [LARGE SCALE GENOMIC DNA]</scope>
    <source>
        <strain evidence="3">EB</strain>
    </source>
</reference>
<evidence type="ECO:0000256" key="2">
    <source>
        <dbReference type="SAM" id="Phobius"/>
    </source>
</evidence>
<feature type="transmembrane region" description="Helical" evidence="2">
    <location>
        <begin position="29"/>
        <end position="50"/>
    </location>
</feature>
<evidence type="ECO:0000313" key="3">
    <source>
        <dbReference type="EMBL" id="QPJ61393.1"/>
    </source>
</evidence>
<feature type="region of interest" description="Disordered" evidence="1">
    <location>
        <begin position="1"/>
        <end position="21"/>
    </location>
</feature>
<keyword evidence="2" id="KW-0812">Transmembrane</keyword>
<keyword evidence="2" id="KW-1133">Transmembrane helix</keyword>
<feature type="compositionally biased region" description="Polar residues" evidence="1">
    <location>
        <begin position="1"/>
        <end position="15"/>
    </location>
</feature>
<organism evidence="3 4">
    <name type="scientific">Candidatus Nitronauta litoralis</name>
    <dbReference type="NCBI Taxonomy" id="2705533"/>
    <lineage>
        <taxon>Bacteria</taxon>
        <taxon>Pseudomonadati</taxon>
        <taxon>Nitrospinota/Tectimicrobiota group</taxon>
        <taxon>Nitrospinota</taxon>
        <taxon>Nitrospinia</taxon>
        <taxon>Nitrospinales</taxon>
        <taxon>Nitrospinaceae</taxon>
        <taxon>Candidatus Nitronauta</taxon>
    </lineage>
</organism>
<dbReference type="Proteomes" id="UP000594688">
    <property type="component" value="Chromosome"/>
</dbReference>
<proteinExistence type="predicted"/>
<dbReference type="EMBL" id="CP048685">
    <property type="protein sequence ID" value="QPJ61393.1"/>
    <property type="molecule type" value="Genomic_DNA"/>
</dbReference>
<keyword evidence="2" id="KW-0472">Membrane</keyword>